<dbReference type="EMBL" id="JWIR02000029">
    <property type="protein sequence ID" value="KKB40480.1"/>
    <property type="molecule type" value="Genomic_DNA"/>
</dbReference>
<name>A0A0F5I5D3_BACTR</name>
<dbReference type="Proteomes" id="UP000031563">
    <property type="component" value="Unassembled WGS sequence"/>
</dbReference>
<dbReference type="RefSeq" id="WP_039233551.1">
    <property type="nucleotide sequence ID" value="NZ_JWIR02000029.1"/>
</dbReference>
<dbReference type="STRING" id="1221996.QY95_01475"/>
<gene>
    <name evidence="1" type="ORF">QY95_01475</name>
</gene>
<keyword evidence="2" id="KW-1185">Reference proteome</keyword>
<dbReference type="Pfam" id="PF12787">
    <property type="entry name" value="EcsC"/>
    <property type="match status" value="1"/>
</dbReference>
<dbReference type="AlphaFoldDB" id="A0A0F5I5D3"/>
<dbReference type="PANTHER" id="PTHR41260">
    <property type="entry name" value="PROTEIN ECSC"/>
    <property type="match status" value="1"/>
</dbReference>
<dbReference type="InterPro" id="IPR024787">
    <property type="entry name" value="EcsC"/>
</dbReference>
<accession>A0A0F5I5D3</accession>
<comment type="caution">
    <text evidence="1">The sequence shown here is derived from an EMBL/GenBank/DDBJ whole genome shotgun (WGS) entry which is preliminary data.</text>
</comment>
<dbReference type="OrthoDB" id="2737310at2"/>
<organism evidence="1 2">
    <name type="scientific">Bacillus thermotolerans</name>
    <name type="common">Quasibacillus thermotolerans</name>
    <dbReference type="NCBI Taxonomy" id="1221996"/>
    <lineage>
        <taxon>Bacteria</taxon>
        <taxon>Bacillati</taxon>
        <taxon>Bacillota</taxon>
        <taxon>Bacilli</taxon>
        <taxon>Bacillales</taxon>
        <taxon>Bacillaceae</taxon>
        <taxon>Bacillus</taxon>
    </lineage>
</organism>
<evidence type="ECO:0000313" key="2">
    <source>
        <dbReference type="Proteomes" id="UP000031563"/>
    </source>
</evidence>
<reference evidence="1" key="1">
    <citation type="submission" date="2015-02" db="EMBL/GenBank/DDBJ databases">
        <title>Genome Assembly of Bacillaceae bacterium MTCC 8252.</title>
        <authorList>
            <person name="Verma A."/>
            <person name="Khatri I."/>
            <person name="Mual P."/>
            <person name="Subramanian S."/>
            <person name="Krishnamurthi S."/>
        </authorList>
    </citation>
    <scope>NUCLEOTIDE SEQUENCE [LARGE SCALE GENOMIC DNA]</scope>
    <source>
        <strain evidence="1">MTCC 8252</strain>
    </source>
</reference>
<dbReference type="PANTHER" id="PTHR41260:SF1">
    <property type="entry name" value="PROTEIN ECSC"/>
    <property type="match status" value="1"/>
</dbReference>
<evidence type="ECO:0000313" key="1">
    <source>
        <dbReference type="EMBL" id="KKB40480.1"/>
    </source>
</evidence>
<accession>A0A0F5HQL1</accession>
<protein>
    <submittedName>
        <fullName evidence="1">EcsC protein</fullName>
    </submittedName>
</protein>
<sequence>METKEQLLAELSAIQKWEKEQKKVWIWERISRLPFKVLDRLTPKFIQEKVGQLLDEIGSFIQTGGQYLIQEKYVLKRVQEANPELTILSVKDAGTAPLEKMAAVSEQLTSSRANLATVQGATTGVGGIFTLVADIPLLLGLSLKTLQEIAIIHGYDPHEKEERLFIIKCLQFASSDVVGRQAILDELSAFYEGSKSHDKMISQLQGWREVVYTYRDQFGWKKMLQLVPIAGILFGAVTNRSAISDLGEAGAVLYRKRRLMERMQAITEQESSL</sequence>
<proteinExistence type="predicted"/>